<keyword evidence="2" id="KW-1185">Reference proteome</keyword>
<dbReference type="AlphaFoldDB" id="A0A6J8ES33"/>
<proteinExistence type="predicted"/>
<dbReference type="OrthoDB" id="8912020at2759"/>
<name>A0A6J8ES33_MYTCO</name>
<protein>
    <submittedName>
        <fullName evidence="1">Uncharacterized protein</fullName>
    </submittedName>
</protein>
<reference evidence="1 2" key="1">
    <citation type="submission" date="2020-06" db="EMBL/GenBank/DDBJ databases">
        <authorList>
            <person name="Li R."/>
            <person name="Bekaert M."/>
        </authorList>
    </citation>
    <scope>NUCLEOTIDE SEQUENCE [LARGE SCALE GENOMIC DNA]</scope>
    <source>
        <strain evidence="2">wild</strain>
    </source>
</reference>
<accession>A0A6J8ES33</accession>
<gene>
    <name evidence="1" type="ORF">MCOR_55399</name>
</gene>
<dbReference type="Proteomes" id="UP000507470">
    <property type="component" value="Unassembled WGS sequence"/>
</dbReference>
<sequence>MVGHHNVYKCYLGYTCYYFVLKTLKNFCCSPWWKGGWPFCKGTNRCCPFGDNKTVKATDVIGSVETEVGEGTVLACVPKNGNAYEITLIDKEALDLVVDTGLKVGEANYKPYAIFSRDKVVSFFNVYHYVPDSEIRDKLLEFGAEVKSQIKNKMYPMVHVIVLFAFP</sequence>
<dbReference type="EMBL" id="CACVKT020009786">
    <property type="protein sequence ID" value="CAC5423394.1"/>
    <property type="molecule type" value="Genomic_DNA"/>
</dbReference>
<evidence type="ECO:0000313" key="2">
    <source>
        <dbReference type="Proteomes" id="UP000507470"/>
    </source>
</evidence>
<organism evidence="1 2">
    <name type="scientific">Mytilus coruscus</name>
    <name type="common">Sea mussel</name>
    <dbReference type="NCBI Taxonomy" id="42192"/>
    <lineage>
        <taxon>Eukaryota</taxon>
        <taxon>Metazoa</taxon>
        <taxon>Spiralia</taxon>
        <taxon>Lophotrochozoa</taxon>
        <taxon>Mollusca</taxon>
        <taxon>Bivalvia</taxon>
        <taxon>Autobranchia</taxon>
        <taxon>Pteriomorphia</taxon>
        <taxon>Mytilida</taxon>
        <taxon>Mytiloidea</taxon>
        <taxon>Mytilidae</taxon>
        <taxon>Mytilinae</taxon>
        <taxon>Mytilus</taxon>
    </lineage>
</organism>
<evidence type="ECO:0000313" key="1">
    <source>
        <dbReference type="EMBL" id="CAC5423394.1"/>
    </source>
</evidence>